<organism evidence="2 3">
    <name type="scientific">Aporhodopirellula rubra</name>
    <dbReference type="NCBI Taxonomy" id="980271"/>
    <lineage>
        <taxon>Bacteria</taxon>
        <taxon>Pseudomonadati</taxon>
        <taxon>Planctomycetota</taxon>
        <taxon>Planctomycetia</taxon>
        <taxon>Pirellulales</taxon>
        <taxon>Pirellulaceae</taxon>
        <taxon>Aporhodopirellula</taxon>
    </lineage>
</organism>
<gene>
    <name evidence="2" type="ORF">FHS27_005942</name>
</gene>
<keyword evidence="3" id="KW-1185">Reference proteome</keyword>
<comment type="caution">
    <text evidence="2">The sequence shown here is derived from an EMBL/GenBank/DDBJ whole genome shotgun (WGS) entry which is preliminary data.</text>
</comment>
<feature type="compositionally biased region" description="Polar residues" evidence="1">
    <location>
        <begin position="176"/>
        <end position="188"/>
    </location>
</feature>
<proteinExistence type="predicted"/>
<dbReference type="EMBL" id="JACHXU010000031">
    <property type="protein sequence ID" value="MBB3210096.1"/>
    <property type="molecule type" value="Genomic_DNA"/>
</dbReference>
<reference evidence="2 3" key="1">
    <citation type="submission" date="2020-08" db="EMBL/GenBank/DDBJ databases">
        <title>Genomic Encyclopedia of Type Strains, Phase III (KMG-III): the genomes of soil and plant-associated and newly described type strains.</title>
        <authorList>
            <person name="Whitman W."/>
        </authorList>
    </citation>
    <scope>NUCLEOTIDE SEQUENCE [LARGE SCALE GENOMIC DNA]</scope>
    <source>
        <strain evidence="2 3">CECT 8075</strain>
    </source>
</reference>
<evidence type="ECO:0000313" key="3">
    <source>
        <dbReference type="Proteomes" id="UP000536179"/>
    </source>
</evidence>
<evidence type="ECO:0000256" key="1">
    <source>
        <dbReference type="SAM" id="MobiDB-lite"/>
    </source>
</evidence>
<accession>A0A7W5H9H1</accession>
<sequence length="188" mass="20580">MMAVTVFRKPTIWIFLLMIGFTSTASADFGTWLHNKKMAFYRNAAWPDPFNEADAIQVVTPFEIMKNNGWRTHNTIGHELFRAGDGALLAAGQNRVRWIATQSPLNRREIHVLEGVNSAETDARVAAVREAVAGLAIDGIEPQILVTAAIPPTTPGSMATKINRDRFENIPVPKLPTTTASGQQGVAE</sequence>
<feature type="region of interest" description="Disordered" evidence="1">
    <location>
        <begin position="168"/>
        <end position="188"/>
    </location>
</feature>
<dbReference type="AlphaFoldDB" id="A0A7W5H9H1"/>
<protein>
    <submittedName>
        <fullName evidence="2">Uncharacterized protein</fullName>
    </submittedName>
</protein>
<evidence type="ECO:0000313" key="2">
    <source>
        <dbReference type="EMBL" id="MBB3210096.1"/>
    </source>
</evidence>
<name>A0A7W5H9H1_9BACT</name>
<dbReference type="Proteomes" id="UP000536179">
    <property type="component" value="Unassembled WGS sequence"/>
</dbReference>